<gene>
    <name evidence="2" type="ORF">LCGC14_1066090</name>
</gene>
<feature type="transmembrane region" description="Helical" evidence="1">
    <location>
        <begin position="110"/>
        <end position="138"/>
    </location>
</feature>
<dbReference type="EMBL" id="LAZR01004561">
    <property type="protein sequence ID" value="KKN07517.1"/>
    <property type="molecule type" value="Genomic_DNA"/>
</dbReference>
<feature type="transmembrane region" description="Helical" evidence="1">
    <location>
        <begin position="150"/>
        <end position="172"/>
    </location>
</feature>
<protein>
    <recommendedName>
        <fullName evidence="3">Glycosyltransferase RgtA/B/C/D-like domain-containing protein</fullName>
    </recommendedName>
</protein>
<reference evidence="2" key="1">
    <citation type="journal article" date="2015" name="Nature">
        <title>Complex archaea that bridge the gap between prokaryotes and eukaryotes.</title>
        <authorList>
            <person name="Spang A."/>
            <person name="Saw J.H."/>
            <person name="Jorgensen S.L."/>
            <person name="Zaremba-Niedzwiedzka K."/>
            <person name="Martijn J."/>
            <person name="Lind A.E."/>
            <person name="van Eijk R."/>
            <person name="Schleper C."/>
            <person name="Guy L."/>
            <person name="Ettema T.J."/>
        </authorList>
    </citation>
    <scope>NUCLEOTIDE SEQUENCE</scope>
</reference>
<sequence>MNNNDKNKSKAILLLIVFTLLYLLVIQPIILTHWENTDLHRHLIKAQGDCENAEQANWSKEACEIYKPLLGLLGNVFSGSVELFSTYGFIIIGILIPITLFWITKNWISILFYFTTTSFFYYHIDGIYAQALATLFAIMLLGTKDWRLELLLVILATLAHGHGLPLAILILIGKYIPKGILACTGTFGNATPEIFNQKIGQSIGGINTTVASLIHPFTRIIPIPFLALSFYQNMKDKKTELLFLTIVGLIGGFVVSTRVFYIVSIPMIIGLTSFYLQNQKKWGKYLIIGALLMGIYQLYAYLNLKACIGYF</sequence>
<dbReference type="AlphaFoldDB" id="A0A0F9N6N9"/>
<feature type="transmembrane region" description="Helical" evidence="1">
    <location>
        <begin position="12"/>
        <end position="31"/>
    </location>
</feature>
<keyword evidence="1" id="KW-0472">Membrane</keyword>
<proteinExistence type="predicted"/>
<feature type="transmembrane region" description="Helical" evidence="1">
    <location>
        <begin position="282"/>
        <end position="302"/>
    </location>
</feature>
<evidence type="ECO:0008006" key="3">
    <source>
        <dbReference type="Google" id="ProtNLM"/>
    </source>
</evidence>
<evidence type="ECO:0000256" key="1">
    <source>
        <dbReference type="SAM" id="Phobius"/>
    </source>
</evidence>
<comment type="caution">
    <text evidence="2">The sequence shown here is derived from an EMBL/GenBank/DDBJ whole genome shotgun (WGS) entry which is preliminary data.</text>
</comment>
<keyword evidence="1" id="KW-1133">Transmembrane helix</keyword>
<evidence type="ECO:0000313" key="2">
    <source>
        <dbReference type="EMBL" id="KKN07517.1"/>
    </source>
</evidence>
<keyword evidence="1" id="KW-0812">Transmembrane</keyword>
<feature type="transmembrane region" description="Helical" evidence="1">
    <location>
        <begin position="241"/>
        <end position="262"/>
    </location>
</feature>
<name>A0A0F9N6N9_9ZZZZ</name>
<feature type="transmembrane region" description="Helical" evidence="1">
    <location>
        <begin position="84"/>
        <end position="103"/>
    </location>
</feature>
<organism evidence="2">
    <name type="scientific">marine sediment metagenome</name>
    <dbReference type="NCBI Taxonomy" id="412755"/>
    <lineage>
        <taxon>unclassified sequences</taxon>
        <taxon>metagenomes</taxon>
        <taxon>ecological metagenomes</taxon>
    </lineage>
</organism>
<accession>A0A0F9N6N9</accession>